<dbReference type="Pfam" id="PF00732">
    <property type="entry name" value="GMC_oxred_N"/>
    <property type="match status" value="1"/>
</dbReference>
<dbReference type="PANTHER" id="PTHR11552:SF134">
    <property type="entry name" value="GLUCOSE-METHANOL-CHOLINE OXIDOREDUCTASE N-TERMINAL DOMAIN-CONTAINING PROTEIN"/>
    <property type="match status" value="1"/>
</dbReference>
<accession>A0A8H4TR44</accession>
<proteinExistence type="inferred from homology"/>
<comment type="caution">
    <text evidence="7">The sequence shown here is derived from an EMBL/GenBank/DDBJ whole genome shotgun (WGS) entry which is preliminary data.</text>
</comment>
<keyword evidence="3 4" id="KW-0274">FAD</keyword>
<evidence type="ECO:0000259" key="5">
    <source>
        <dbReference type="PROSITE" id="PS00623"/>
    </source>
</evidence>
<evidence type="ECO:0000256" key="1">
    <source>
        <dbReference type="ARBA" id="ARBA00010790"/>
    </source>
</evidence>
<evidence type="ECO:0000256" key="2">
    <source>
        <dbReference type="PIRSR" id="PIRSR000137-1"/>
    </source>
</evidence>
<dbReference type="InterPro" id="IPR000172">
    <property type="entry name" value="GMC_OxRdtase_N"/>
</dbReference>
<dbReference type="Pfam" id="PF05199">
    <property type="entry name" value="GMC_oxred_C"/>
    <property type="match status" value="1"/>
</dbReference>
<evidence type="ECO:0000259" key="6">
    <source>
        <dbReference type="PROSITE" id="PS00624"/>
    </source>
</evidence>
<dbReference type="OrthoDB" id="269227at2759"/>
<dbReference type="SUPFAM" id="SSF54373">
    <property type="entry name" value="FAD-linked reductases, C-terminal domain"/>
    <property type="match status" value="1"/>
</dbReference>
<gene>
    <name evidence="7" type="ORF">FSARC_9338</name>
</gene>
<feature type="domain" description="Glucose-methanol-choline oxidoreductase N-terminal" evidence="6">
    <location>
        <begin position="267"/>
        <end position="281"/>
    </location>
</feature>
<evidence type="ECO:0000256" key="3">
    <source>
        <dbReference type="PIRSR" id="PIRSR000137-2"/>
    </source>
</evidence>
<dbReference type="InterPro" id="IPR012132">
    <property type="entry name" value="GMC_OxRdtase"/>
</dbReference>
<dbReference type="EMBL" id="JABEXW010000533">
    <property type="protein sequence ID" value="KAF4962560.1"/>
    <property type="molecule type" value="Genomic_DNA"/>
</dbReference>
<dbReference type="GO" id="GO:0050660">
    <property type="term" value="F:flavin adenine dinucleotide binding"/>
    <property type="evidence" value="ECO:0007669"/>
    <property type="project" value="InterPro"/>
</dbReference>
<protein>
    <recommendedName>
        <fullName evidence="5 6">Glucose-methanol-choline oxidoreductase N-terminal domain-containing protein</fullName>
    </recommendedName>
</protein>
<keyword evidence="8" id="KW-1185">Reference proteome</keyword>
<organism evidence="7 8">
    <name type="scientific">Fusarium sarcochroum</name>
    <dbReference type="NCBI Taxonomy" id="1208366"/>
    <lineage>
        <taxon>Eukaryota</taxon>
        <taxon>Fungi</taxon>
        <taxon>Dikarya</taxon>
        <taxon>Ascomycota</taxon>
        <taxon>Pezizomycotina</taxon>
        <taxon>Sordariomycetes</taxon>
        <taxon>Hypocreomycetidae</taxon>
        <taxon>Hypocreales</taxon>
        <taxon>Nectriaceae</taxon>
        <taxon>Fusarium</taxon>
        <taxon>Fusarium lateritium species complex</taxon>
    </lineage>
</organism>
<dbReference type="PROSITE" id="PS00624">
    <property type="entry name" value="GMC_OXRED_2"/>
    <property type="match status" value="1"/>
</dbReference>
<dbReference type="GO" id="GO:0016614">
    <property type="term" value="F:oxidoreductase activity, acting on CH-OH group of donors"/>
    <property type="evidence" value="ECO:0007669"/>
    <property type="project" value="InterPro"/>
</dbReference>
<evidence type="ECO:0000313" key="7">
    <source>
        <dbReference type="EMBL" id="KAF4962560.1"/>
    </source>
</evidence>
<evidence type="ECO:0000313" key="8">
    <source>
        <dbReference type="Proteomes" id="UP000622797"/>
    </source>
</evidence>
<comment type="cofactor">
    <cofactor evidence="3">
        <name>FAD</name>
        <dbReference type="ChEBI" id="CHEBI:57692"/>
    </cofactor>
</comment>
<feature type="domain" description="Glucose-methanol-choline oxidoreductase N-terminal" evidence="5">
    <location>
        <begin position="86"/>
        <end position="109"/>
    </location>
</feature>
<reference evidence="7" key="2">
    <citation type="submission" date="2020-05" db="EMBL/GenBank/DDBJ databases">
        <authorList>
            <person name="Kim H.-S."/>
            <person name="Proctor R.H."/>
            <person name="Brown D.W."/>
        </authorList>
    </citation>
    <scope>NUCLEOTIDE SEQUENCE</scope>
    <source>
        <strain evidence="7">NRRL 20472</strain>
    </source>
</reference>
<feature type="binding site" evidence="3">
    <location>
        <begin position="504"/>
        <end position="505"/>
    </location>
    <ligand>
        <name>FAD</name>
        <dbReference type="ChEBI" id="CHEBI:57692"/>
    </ligand>
</feature>
<dbReference type="PANTHER" id="PTHR11552">
    <property type="entry name" value="GLUCOSE-METHANOL-CHOLINE GMC OXIDOREDUCTASE"/>
    <property type="match status" value="1"/>
</dbReference>
<feature type="active site" description="Proton donor" evidence="2">
    <location>
        <position position="505"/>
    </location>
</feature>
<sequence length="577" mass="63801">MTDSETQYDFIIVGSGPAGCCTARGLANSLARPSVLLVEAGGENNNPTQRVIGNQFVQMLDPSQINPYESSSQDHLAGRKIGLTRGKGLGGSTAVNFTAWTIGPKDDWETMAELTGDPDWNWKNSKRRFRQLETYHDKTPEVPEGMRKYLDPRSENHGYSGPLHIGFEHKWDHYTTSMLEIWEQNGYPINTDMGNGDCLGISIVPKTMHRGTRATAADLLYPKPDNLHVRTNSPVHRVVFDGKRAVGISLLDGTVLNAKKEVILSAGSLDTPKILMHSGIGPSDQLSNFGIQQLLINPSVGQNYKDHYHVALKYARAEHTDTVTAFFRSKALQEAAMREWELYRTGHYVTAGTTMNMGFFKSPAVIESKEFNGLPEKEKRRLQQPSIPTYEVATLGISPEYYTAPDTTPPLLSILVFVHNTQGNGSVQLTSADPAQPLTFNPAFASHPYDERVIIESTKEVLKVTSSDAFKRDAHPTQAEFDVPASDSDEDILDFWRKNCTSTWHMSGTCRMGRSENDNAVVDPSFRVFGVTGLRIADLSVMPIIASSHTQSTAYQVGMIAAEKLIAEYKLNGNAML</sequence>
<evidence type="ECO:0000256" key="4">
    <source>
        <dbReference type="RuleBase" id="RU003968"/>
    </source>
</evidence>
<dbReference type="Gene3D" id="3.30.560.10">
    <property type="entry name" value="Glucose Oxidase, domain 3"/>
    <property type="match status" value="1"/>
</dbReference>
<name>A0A8H4TR44_9HYPO</name>
<feature type="binding site" evidence="3">
    <location>
        <position position="235"/>
    </location>
    <ligand>
        <name>FAD</name>
        <dbReference type="ChEBI" id="CHEBI:57692"/>
    </ligand>
</feature>
<dbReference type="InterPro" id="IPR007867">
    <property type="entry name" value="GMC_OxRtase_C"/>
</dbReference>
<feature type="active site" description="Proton acceptor" evidence="2">
    <location>
        <position position="549"/>
    </location>
</feature>
<dbReference type="InterPro" id="IPR036188">
    <property type="entry name" value="FAD/NAD-bd_sf"/>
</dbReference>
<comment type="similarity">
    <text evidence="1 4">Belongs to the GMC oxidoreductase family.</text>
</comment>
<keyword evidence="4" id="KW-0285">Flavoprotein</keyword>
<dbReference type="PIRSF" id="PIRSF000137">
    <property type="entry name" value="Alcohol_oxidase"/>
    <property type="match status" value="1"/>
</dbReference>
<dbReference type="AlphaFoldDB" id="A0A8H4TR44"/>
<dbReference type="Proteomes" id="UP000622797">
    <property type="component" value="Unassembled WGS sequence"/>
</dbReference>
<dbReference type="PROSITE" id="PS00623">
    <property type="entry name" value="GMC_OXRED_1"/>
    <property type="match status" value="1"/>
</dbReference>
<reference evidence="7" key="1">
    <citation type="journal article" date="2020" name="BMC Genomics">
        <title>Correction to: Identification and distribution of gene clusters required for synthesis of sphingolipid metabolism inhibitors in diverse species of the filamentous fungus Fusarium.</title>
        <authorList>
            <person name="Kim H.S."/>
            <person name="Lohmar J.M."/>
            <person name="Busman M."/>
            <person name="Brown D.W."/>
            <person name="Naumann T.A."/>
            <person name="Divon H.H."/>
            <person name="Lysoe E."/>
            <person name="Uhlig S."/>
            <person name="Proctor R.H."/>
        </authorList>
    </citation>
    <scope>NUCLEOTIDE SEQUENCE</scope>
    <source>
        <strain evidence="7">NRRL 20472</strain>
    </source>
</reference>
<dbReference type="SUPFAM" id="SSF51905">
    <property type="entry name" value="FAD/NAD(P)-binding domain"/>
    <property type="match status" value="1"/>
</dbReference>
<dbReference type="Gene3D" id="3.50.50.60">
    <property type="entry name" value="FAD/NAD(P)-binding domain"/>
    <property type="match status" value="1"/>
</dbReference>